<dbReference type="EMBL" id="VSWD01000003">
    <property type="protein sequence ID" value="KAK3105604.1"/>
    <property type="molecule type" value="Genomic_DNA"/>
</dbReference>
<dbReference type="Proteomes" id="UP001186944">
    <property type="component" value="Unassembled WGS sequence"/>
</dbReference>
<reference evidence="1" key="1">
    <citation type="submission" date="2019-08" db="EMBL/GenBank/DDBJ databases">
        <title>The improved chromosome-level genome for the pearl oyster Pinctada fucata martensii using PacBio sequencing and Hi-C.</title>
        <authorList>
            <person name="Zheng Z."/>
        </authorList>
    </citation>
    <scope>NUCLEOTIDE SEQUENCE</scope>
    <source>
        <strain evidence="1">ZZ-2019</strain>
        <tissue evidence="1">Adductor muscle</tissue>
    </source>
</reference>
<sequence>MTRQNSQSGSIGFCCKMETENGTMKTVIITSSHVLNKKEKVYMNIEGESVEVGNCIYSPNEGAMNIPSLVDIAVVEINENNENNFHTKVMDKEREKQDFQISEKECDQYTQVWKHGATSGLTTGIVTSPKFEICMKNGTRFVSIIEGQSKPFSDPGDSGASVLFQENEGIFALSLIVGQGSPDKHPPDESSKRNCFTAILNSAIQRFESERKAKLHITSPK</sequence>
<evidence type="ECO:0008006" key="3">
    <source>
        <dbReference type="Google" id="ProtNLM"/>
    </source>
</evidence>
<gene>
    <name evidence="1" type="ORF">FSP39_001526</name>
</gene>
<name>A0AA88YIK5_PINIB</name>
<dbReference type="InterPro" id="IPR009003">
    <property type="entry name" value="Peptidase_S1_PA"/>
</dbReference>
<dbReference type="InterPro" id="IPR043504">
    <property type="entry name" value="Peptidase_S1_PA_chymotrypsin"/>
</dbReference>
<comment type="caution">
    <text evidence="1">The sequence shown here is derived from an EMBL/GenBank/DDBJ whole genome shotgun (WGS) entry which is preliminary data.</text>
</comment>
<dbReference type="Gene3D" id="2.40.10.10">
    <property type="entry name" value="Trypsin-like serine proteases"/>
    <property type="match status" value="2"/>
</dbReference>
<evidence type="ECO:0000313" key="1">
    <source>
        <dbReference type="EMBL" id="KAK3105604.1"/>
    </source>
</evidence>
<protein>
    <recommendedName>
        <fullName evidence="3">Serine protease</fullName>
    </recommendedName>
</protein>
<keyword evidence="2" id="KW-1185">Reference proteome</keyword>
<proteinExistence type="predicted"/>
<dbReference type="AlphaFoldDB" id="A0AA88YIK5"/>
<accession>A0AA88YIK5</accession>
<organism evidence="1 2">
    <name type="scientific">Pinctada imbricata</name>
    <name type="common">Atlantic pearl-oyster</name>
    <name type="synonym">Pinctada martensii</name>
    <dbReference type="NCBI Taxonomy" id="66713"/>
    <lineage>
        <taxon>Eukaryota</taxon>
        <taxon>Metazoa</taxon>
        <taxon>Spiralia</taxon>
        <taxon>Lophotrochozoa</taxon>
        <taxon>Mollusca</taxon>
        <taxon>Bivalvia</taxon>
        <taxon>Autobranchia</taxon>
        <taxon>Pteriomorphia</taxon>
        <taxon>Pterioida</taxon>
        <taxon>Pterioidea</taxon>
        <taxon>Pteriidae</taxon>
        <taxon>Pinctada</taxon>
    </lineage>
</organism>
<evidence type="ECO:0000313" key="2">
    <source>
        <dbReference type="Proteomes" id="UP001186944"/>
    </source>
</evidence>
<dbReference type="SUPFAM" id="SSF50494">
    <property type="entry name" value="Trypsin-like serine proteases"/>
    <property type="match status" value="1"/>
</dbReference>